<evidence type="ECO:0000256" key="7">
    <source>
        <dbReference type="SAM" id="MobiDB-lite"/>
    </source>
</evidence>
<evidence type="ECO:0000256" key="5">
    <source>
        <dbReference type="ARBA" id="ARBA00022989"/>
    </source>
</evidence>
<dbReference type="GO" id="GO:0022857">
    <property type="term" value="F:transmembrane transporter activity"/>
    <property type="evidence" value="ECO:0007669"/>
    <property type="project" value="InterPro"/>
</dbReference>
<keyword evidence="4 8" id="KW-0812">Transmembrane</keyword>
<feature type="transmembrane region" description="Helical" evidence="8">
    <location>
        <begin position="12"/>
        <end position="39"/>
    </location>
</feature>
<dbReference type="CDD" id="cd17325">
    <property type="entry name" value="MFS_MdtG_SLC18_like"/>
    <property type="match status" value="1"/>
</dbReference>
<evidence type="ECO:0000256" key="1">
    <source>
        <dbReference type="ARBA" id="ARBA00004141"/>
    </source>
</evidence>
<gene>
    <name evidence="10" type="ORF">BDV25DRAFT_134162</name>
</gene>
<evidence type="ECO:0000256" key="8">
    <source>
        <dbReference type="SAM" id="Phobius"/>
    </source>
</evidence>
<dbReference type="InterPro" id="IPR001958">
    <property type="entry name" value="Tet-R_TetA/multi-R_MdtG-like"/>
</dbReference>
<feature type="transmembrane region" description="Helical" evidence="8">
    <location>
        <begin position="109"/>
        <end position="133"/>
    </location>
</feature>
<feature type="transmembrane region" description="Helical" evidence="8">
    <location>
        <begin position="51"/>
        <end position="73"/>
    </location>
</feature>
<keyword evidence="3" id="KW-0813">Transport</keyword>
<accession>A0A5N6TF71</accession>
<feature type="transmembrane region" description="Helical" evidence="8">
    <location>
        <begin position="333"/>
        <end position="355"/>
    </location>
</feature>
<feature type="transmembrane region" description="Helical" evidence="8">
    <location>
        <begin position="173"/>
        <end position="193"/>
    </location>
</feature>
<reference evidence="10 11" key="1">
    <citation type="submission" date="2019-04" db="EMBL/GenBank/DDBJ databases">
        <title>Friends and foes A comparative genomics study of 23 Aspergillus species from section Flavi.</title>
        <authorList>
            <consortium name="DOE Joint Genome Institute"/>
            <person name="Kjaerbolling I."/>
            <person name="Vesth T."/>
            <person name="Frisvad J.C."/>
            <person name="Nybo J.L."/>
            <person name="Theobald S."/>
            <person name="Kildgaard S."/>
            <person name="Isbrandt T."/>
            <person name="Kuo A."/>
            <person name="Sato A."/>
            <person name="Lyhne E.K."/>
            <person name="Kogle M.E."/>
            <person name="Wiebenga A."/>
            <person name="Kun R.S."/>
            <person name="Lubbers R.J."/>
            <person name="Makela M.R."/>
            <person name="Barry K."/>
            <person name="Chovatia M."/>
            <person name="Clum A."/>
            <person name="Daum C."/>
            <person name="Haridas S."/>
            <person name="He G."/>
            <person name="LaButti K."/>
            <person name="Lipzen A."/>
            <person name="Mondo S."/>
            <person name="Riley R."/>
            <person name="Salamov A."/>
            <person name="Simmons B.A."/>
            <person name="Magnuson J.K."/>
            <person name="Henrissat B."/>
            <person name="Mortensen U.H."/>
            <person name="Larsen T.O."/>
            <person name="Devries R.P."/>
            <person name="Grigoriev I.V."/>
            <person name="Machida M."/>
            <person name="Baker S.E."/>
            <person name="Andersen M.R."/>
        </authorList>
    </citation>
    <scope>NUCLEOTIDE SEQUENCE [LARGE SCALE GENOMIC DNA]</scope>
    <source>
        <strain evidence="10 11">IBT 18842</strain>
    </source>
</reference>
<evidence type="ECO:0000256" key="3">
    <source>
        <dbReference type="ARBA" id="ARBA00022448"/>
    </source>
</evidence>
<sequence>MASHAGWRSSRQFVTLAVCLAVFTDIFLYGLIIPVLPFALKERIGLPDDNIQQWVSALLACYGASILVGSLLFGWVGDHTKTRQLPFLLGLLVVGGATLLSALTTSLPLFLFARILQGISTASVFTIGFSLLLDTVGSKHIGSALGFTSMSISLGLFAGPIIGGFIYDVAGYLAVFAPAFSLIALEIILCILLQPPAPRRTPPPSAEQAPLLHPPTSNRESQTPALIILLRSPRFLVAMVGMCMLNTFMTAFEAVLPVYLQELMHYTSSQIAIVFLANSLPLMILSPIAGKCVDRIGPFWPSIAGFALAAPSMMLMGVIQQNTALCSVLLRLFLFWFGCSVSMAMPAMMTEISMATEAVEKVHPGVFGPQGAYSQAYGLSNAAFAAGTLAGPLYAGYARQLVGWLGMTVSLGVFSVVMVVLVVVFTGRGRDERDGEA</sequence>
<dbReference type="InterPro" id="IPR020846">
    <property type="entry name" value="MFS_dom"/>
</dbReference>
<feature type="domain" description="Major facilitator superfamily (MFS) profile" evidence="9">
    <location>
        <begin position="14"/>
        <end position="430"/>
    </location>
</feature>
<evidence type="ECO:0000256" key="2">
    <source>
        <dbReference type="ARBA" id="ARBA00006829"/>
    </source>
</evidence>
<proteinExistence type="inferred from homology"/>
<dbReference type="GO" id="GO:0016020">
    <property type="term" value="C:membrane"/>
    <property type="evidence" value="ECO:0007669"/>
    <property type="project" value="UniProtKB-SubCell"/>
</dbReference>
<dbReference type="PRINTS" id="PR01035">
    <property type="entry name" value="TCRTETA"/>
</dbReference>
<feature type="transmembrane region" description="Helical" evidence="8">
    <location>
        <begin position="145"/>
        <end position="167"/>
    </location>
</feature>
<feature type="transmembrane region" description="Helical" evidence="8">
    <location>
        <begin position="235"/>
        <end position="259"/>
    </location>
</feature>
<dbReference type="Proteomes" id="UP000325780">
    <property type="component" value="Unassembled WGS sequence"/>
</dbReference>
<dbReference type="OrthoDB" id="5086884at2759"/>
<dbReference type="AlphaFoldDB" id="A0A5N6TF71"/>
<comment type="similarity">
    <text evidence="2">Belongs to the major facilitator superfamily. Vesicular transporter family.</text>
</comment>
<dbReference type="Pfam" id="PF07690">
    <property type="entry name" value="MFS_1"/>
    <property type="match status" value="1"/>
</dbReference>
<dbReference type="PROSITE" id="PS50850">
    <property type="entry name" value="MFS"/>
    <property type="match status" value="1"/>
</dbReference>
<feature type="transmembrane region" description="Helical" evidence="8">
    <location>
        <begin position="85"/>
        <end position="103"/>
    </location>
</feature>
<dbReference type="EMBL" id="ML742401">
    <property type="protein sequence ID" value="KAE8145008.1"/>
    <property type="molecule type" value="Genomic_DNA"/>
</dbReference>
<dbReference type="InterPro" id="IPR050930">
    <property type="entry name" value="MFS_Vesicular_Transporter"/>
</dbReference>
<keyword evidence="11" id="KW-1185">Reference proteome</keyword>
<dbReference type="InterPro" id="IPR036259">
    <property type="entry name" value="MFS_trans_sf"/>
</dbReference>
<evidence type="ECO:0000256" key="4">
    <source>
        <dbReference type="ARBA" id="ARBA00022692"/>
    </source>
</evidence>
<organism evidence="10 11">
    <name type="scientific">Aspergillus avenaceus</name>
    <dbReference type="NCBI Taxonomy" id="36643"/>
    <lineage>
        <taxon>Eukaryota</taxon>
        <taxon>Fungi</taxon>
        <taxon>Dikarya</taxon>
        <taxon>Ascomycota</taxon>
        <taxon>Pezizomycotina</taxon>
        <taxon>Eurotiomycetes</taxon>
        <taxon>Eurotiomycetidae</taxon>
        <taxon>Eurotiales</taxon>
        <taxon>Aspergillaceae</taxon>
        <taxon>Aspergillus</taxon>
        <taxon>Aspergillus subgen. Circumdati</taxon>
    </lineage>
</organism>
<dbReference type="PANTHER" id="PTHR23506:SF23">
    <property type="entry name" value="GH10249P"/>
    <property type="match status" value="1"/>
</dbReference>
<dbReference type="PANTHER" id="PTHR23506">
    <property type="entry name" value="GH10249P"/>
    <property type="match status" value="1"/>
</dbReference>
<protein>
    <submittedName>
        <fullName evidence="10">MFS amine transporter</fullName>
    </submittedName>
</protein>
<feature type="transmembrane region" description="Helical" evidence="8">
    <location>
        <begin position="302"/>
        <end position="321"/>
    </location>
</feature>
<dbReference type="InterPro" id="IPR011701">
    <property type="entry name" value="MFS"/>
</dbReference>
<evidence type="ECO:0000313" key="11">
    <source>
        <dbReference type="Proteomes" id="UP000325780"/>
    </source>
</evidence>
<name>A0A5N6TF71_ASPAV</name>
<evidence type="ECO:0000313" key="10">
    <source>
        <dbReference type="EMBL" id="KAE8145008.1"/>
    </source>
</evidence>
<feature type="transmembrane region" description="Helical" evidence="8">
    <location>
        <begin position="271"/>
        <end position="290"/>
    </location>
</feature>
<dbReference type="SUPFAM" id="SSF103473">
    <property type="entry name" value="MFS general substrate transporter"/>
    <property type="match status" value="1"/>
</dbReference>
<feature type="transmembrane region" description="Helical" evidence="8">
    <location>
        <begin position="401"/>
        <end position="425"/>
    </location>
</feature>
<feature type="transmembrane region" description="Helical" evidence="8">
    <location>
        <begin position="376"/>
        <end position="395"/>
    </location>
</feature>
<comment type="subcellular location">
    <subcellularLocation>
        <location evidence="1">Membrane</location>
        <topology evidence="1">Multi-pass membrane protein</topology>
    </subcellularLocation>
</comment>
<evidence type="ECO:0000256" key="6">
    <source>
        <dbReference type="ARBA" id="ARBA00023136"/>
    </source>
</evidence>
<keyword evidence="6 8" id="KW-0472">Membrane</keyword>
<feature type="region of interest" description="Disordered" evidence="7">
    <location>
        <begin position="200"/>
        <end position="219"/>
    </location>
</feature>
<dbReference type="Gene3D" id="1.20.1250.20">
    <property type="entry name" value="MFS general substrate transporter like domains"/>
    <property type="match status" value="1"/>
</dbReference>
<keyword evidence="5 8" id="KW-1133">Transmembrane helix</keyword>
<evidence type="ECO:0000259" key="9">
    <source>
        <dbReference type="PROSITE" id="PS50850"/>
    </source>
</evidence>